<comment type="caution">
    <text evidence="2">The sequence shown here is derived from an EMBL/GenBank/DDBJ whole genome shotgun (WGS) entry which is preliminary data.</text>
</comment>
<sequence length="169" mass="19423">MWASYKSNANERVRDTLAHELCHAAVRLINGVKESHGPVWRSWAQKVNRAFPFMPVIARCHDYVIATKYTYQCTKCNYRIGRHSKSLDTDKKVCGHCLGKFEVYLTRDLNSSEGARTPATPRTPRTPNKFALFVKESYAEVKKKDNSLKHADVMKILSQQFSEKNKISE</sequence>
<gene>
    <name evidence="2" type="ORF">ElyMa_001292500</name>
</gene>
<dbReference type="PANTHER" id="PTHR23099:SF0">
    <property type="entry name" value="GERM CELL NUCLEAR ACIDIC PROTEIN"/>
    <property type="match status" value="1"/>
</dbReference>
<evidence type="ECO:0000259" key="1">
    <source>
        <dbReference type="SMART" id="SM00731"/>
    </source>
</evidence>
<dbReference type="InterPro" id="IPR036910">
    <property type="entry name" value="HMG_box_dom_sf"/>
</dbReference>
<dbReference type="Pfam" id="PF10263">
    <property type="entry name" value="SprT-like"/>
    <property type="match status" value="1"/>
</dbReference>
<accession>A0AAV4IE43</accession>
<dbReference type="GO" id="GO:0005634">
    <property type="term" value="C:nucleus"/>
    <property type="evidence" value="ECO:0007669"/>
    <property type="project" value="TreeGrafter"/>
</dbReference>
<keyword evidence="3" id="KW-1185">Reference proteome</keyword>
<name>A0AAV4IE43_9GAST</name>
<dbReference type="InterPro" id="IPR035240">
    <property type="entry name" value="SprT_Zn_ribbon"/>
</dbReference>
<evidence type="ECO:0000313" key="2">
    <source>
        <dbReference type="EMBL" id="GFS09181.1"/>
    </source>
</evidence>
<dbReference type="Proteomes" id="UP000762676">
    <property type="component" value="Unassembled WGS sequence"/>
</dbReference>
<dbReference type="SMART" id="SM00731">
    <property type="entry name" value="SprT"/>
    <property type="match status" value="1"/>
</dbReference>
<dbReference type="CDD" id="cd00084">
    <property type="entry name" value="HMG-box_SF"/>
    <property type="match status" value="1"/>
</dbReference>
<protein>
    <submittedName>
        <fullName evidence="2">Acidic repeat-containing protein</fullName>
    </submittedName>
</protein>
<dbReference type="SUPFAM" id="SSF47095">
    <property type="entry name" value="HMG-box"/>
    <property type="match status" value="1"/>
</dbReference>
<dbReference type="GO" id="GO:0006974">
    <property type="term" value="P:DNA damage response"/>
    <property type="evidence" value="ECO:0007669"/>
    <property type="project" value="UniProtKB-ARBA"/>
</dbReference>
<dbReference type="EMBL" id="BMAT01002557">
    <property type="protein sequence ID" value="GFS09181.1"/>
    <property type="molecule type" value="Genomic_DNA"/>
</dbReference>
<dbReference type="InterPro" id="IPR006640">
    <property type="entry name" value="SprT-like_domain"/>
</dbReference>
<dbReference type="Gene3D" id="1.10.30.10">
    <property type="entry name" value="High mobility group box domain"/>
    <property type="match status" value="1"/>
</dbReference>
<proteinExistence type="predicted"/>
<dbReference type="AlphaFoldDB" id="A0AAV4IE43"/>
<feature type="domain" description="SprT-like" evidence="1">
    <location>
        <begin position="3"/>
        <end position="104"/>
    </location>
</feature>
<evidence type="ECO:0000313" key="3">
    <source>
        <dbReference type="Proteomes" id="UP000762676"/>
    </source>
</evidence>
<reference evidence="2 3" key="1">
    <citation type="journal article" date="2021" name="Elife">
        <title>Chloroplast acquisition without the gene transfer in kleptoplastic sea slugs, Plakobranchus ocellatus.</title>
        <authorList>
            <person name="Maeda T."/>
            <person name="Takahashi S."/>
            <person name="Yoshida T."/>
            <person name="Shimamura S."/>
            <person name="Takaki Y."/>
            <person name="Nagai Y."/>
            <person name="Toyoda A."/>
            <person name="Suzuki Y."/>
            <person name="Arimoto A."/>
            <person name="Ishii H."/>
            <person name="Satoh N."/>
            <person name="Nishiyama T."/>
            <person name="Hasebe M."/>
            <person name="Maruyama T."/>
            <person name="Minagawa J."/>
            <person name="Obokata J."/>
            <person name="Shigenobu S."/>
        </authorList>
    </citation>
    <scope>NUCLEOTIDE SEQUENCE [LARGE SCALE GENOMIC DNA]</scope>
</reference>
<dbReference type="Pfam" id="PF17283">
    <property type="entry name" value="Zn_ribbon_SprT"/>
    <property type="match status" value="1"/>
</dbReference>
<dbReference type="PANTHER" id="PTHR23099">
    <property type="entry name" value="TRANSCRIPTIONAL REGULATOR"/>
    <property type="match status" value="1"/>
</dbReference>
<organism evidence="2 3">
    <name type="scientific">Elysia marginata</name>
    <dbReference type="NCBI Taxonomy" id="1093978"/>
    <lineage>
        <taxon>Eukaryota</taxon>
        <taxon>Metazoa</taxon>
        <taxon>Spiralia</taxon>
        <taxon>Lophotrochozoa</taxon>
        <taxon>Mollusca</taxon>
        <taxon>Gastropoda</taxon>
        <taxon>Heterobranchia</taxon>
        <taxon>Euthyneura</taxon>
        <taxon>Panpulmonata</taxon>
        <taxon>Sacoglossa</taxon>
        <taxon>Placobranchoidea</taxon>
        <taxon>Plakobranchidae</taxon>
        <taxon>Elysia</taxon>
    </lineage>
</organism>